<dbReference type="CDD" id="cd09917">
    <property type="entry name" value="F-box_SF"/>
    <property type="match status" value="1"/>
</dbReference>
<dbReference type="InterPro" id="IPR036047">
    <property type="entry name" value="F-box-like_dom_sf"/>
</dbReference>
<evidence type="ECO:0000313" key="2">
    <source>
        <dbReference type="EMBL" id="RPD64695.1"/>
    </source>
</evidence>
<dbReference type="InterPro" id="IPR001810">
    <property type="entry name" value="F-box_dom"/>
</dbReference>
<dbReference type="AlphaFoldDB" id="A0A5C2SLG3"/>
<dbReference type="Gene3D" id="3.80.10.10">
    <property type="entry name" value="Ribonuclease Inhibitor"/>
    <property type="match status" value="1"/>
</dbReference>
<organism evidence="2 3">
    <name type="scientific">Lentinus tigrinus ALCF2SS1-6</name>
    <dbReference type="NCBI Taxonomy" id="1328759"/>
    <lineage>
        <taxon>Eukaryota</taxon>
        <taxon>Fungi</taxon>
        <taxon>Dikarya</taxon>
        <taxon>Basidiomycota</taxon>
        <taxon>Agaricomycotina</taxon>
        <taxon>Agaricomycetes</taxon>
        <taxon>Polyporales</taxon>
        <taxon>Polyporaceae</taxon>
        <taxon>Lentinus</taxon>
    </lineage>
</organism>
<protein>
    <recommendedName>
        <fullName evidence="1">F-box domain-containing protein</fullName>
    </recommendedName>
</protein>
<dbReference type="Proteomes" id="UP000313359">
    <property type="component" value="Unassembled WGS sequence"/>
</dbReference>
<dbReference type="InterPro" id="IPR032675">
    <property type="entry name" value="LRR_dom_sf"/>
</dbReference>
<dbReference type="EMBL" id="ML122253">
    <property type="protein sequence ID" value="RPD64695.1"/>
    <property type="molecule type" value="Genomic_DNA"/>
</dbReference>
<proteinExistence type="predicted"/>
<feature type="domain" description="F-box" evidence="1">
    <location>
        <begin position="8"/>
        <end position="50"/>
    </location>
</feature>
<name>A0A5C2SLG3_9APHY</name>
<reference evidence="2" key="1">
    <citation type="journal article" date="2018" name="Genome Biol. Evol.">
        <title>Genomics and development of Lentinus tigrinus, a white-rot wood-decaying mushroom with dimorphic fruiting bodies.</title>
        <authorList>
            <person name="Wu B."/>
            <person name="Xu Z."/>
            <person name="Knudson A."/>
            <person name="Carlson A."/>
            <person name="Chen N."/>
            <person name="Kovaka S."/>
            <person name="LaButti K."/>
            <person name="Lipzen A."/>
            <person name="Pennachio C."/>
            <person name="Riley R."/>
            <person name="Schakwitz W."/>
            <person name="Umezawa K."/>
            <person name="Ohm R.A."/>
            <person name="Grigoriev I.V."/>
            <person name="Nagy L.G."/>
            <person name="Gibbons J."/>
            <person name="Hibbett D."/>
        </authorList>
    </citation>
    <scope>NUCLEOTIDE SEQUENCE [LARGE SCALE GENOMIC DNA]</scope>
    <source>
        <strain evidence="2">ALCF2SS1-6</strain>
    </source>
</reference>
<evidence type="ECO:0000259" key="1">
    <source>
        <dbReference type="SMART" id="SM00256"/>
    </source>
</evidence>
<dbReference type="SUPFAM" id="SSF81383">
    <property type="entry name" value="F-box domain"/>
    <property type="match status" value="1"/>
</dbReference>
<sequence length="426" mass="47546">MVEEGLQLPIDIIHTIFDQLCDEKKSLAACSLVCKAWEPASRSRLFCSIKTEEWKSSFLALERFFTAVPHLTSYISQLSLVGLTVFELTDSSIEFVYGSTLDVSLLARILTKLPALRRLYLIDLAYEGILVPFPLAPRPSLDLLVFQNVPPLSHTNSTLPELLGVIALFSYIGRLTFIGDNAEVEHDADGLAVDDYEIPGQVDIRGLELKHISGKVLAAVTHAICKSSPLEFNRRLETFTVCIHDTYECVDIIGNFLRSFRHSIKHVDFDPMVLYIRSDAEYDAWDKLHLSECSNLASLTLSLELPSIALRAYDAIERCFGAYKLILSQPLPSALEQVTLRFKPNPFISSLQWVDMDHVLCRIPSLKSVVIDFRNPIRTPMRMGDGPTGVGAFAPLVAAPGLRAKGILGFRMDISDVYAPLYNMPL</sequence>
<evidence type="ECO:0000313" key="3">
    <source>
        <dbReference type="Proteomes" id="UP000313359"/>
    </source>
</evidence>
<dbReference type="OrthoDB" id="2798901at2759"/>
<accession>A0A5C2SLG3</accession>
<dbReference type="Pfam" id="PF12937">
    <property type="entry name" value="F-box-like"/>
    <property type="match status" value="1"/>
</dbReference>
<dbReference type="SMART" id="SM00256">
    <property type="entry name" value="FBOX"/>
    <property type="match status" value="1"/>
</dbReference>
<gene>
    <name evidence="2" type="ORF">L227DRAFT_571158</name>
</gene>
<keyword evidence="3" id="KW-1185">Reference proteome</keyword>